<evidence type="ECO:0000256" key="10">
    <source>
        <dbReference type="ARBA" id="ARBA00023013"/>
    </source>
</evidence>
<evidence type="ECO:0000256" key="3">
    <source>
        <dbReference type="ARBA" id="ARBA00004496"/>
    </source>
</evidence>
<feature type="compositionally biased region" description="Polar residues" evidence="16">
    <location>
        <begin position="242"/>
        <end position="256"/>
    </location>
</feature>
<proteinExistence type="inferred from homology"/>
<comment type="caution">
    <text evidence="18">The sequence shown here is derived from an EMBL/GenBank/DDBJ whole genome shotgun (WGS) entry which is preliminary data.</text>
</comment>
<evidence type="ECO:0000256" key="15">
    <source>
        <dbReference type="ARBA" id="ARBA00045727"/>
    </source>
</evidence>
<evidence type="ECO:0000256" key="4">
    <source>
        <dbReference type="ARBA" id="ARBA00006726"/>
    </source>
</evidence>
<dbReference type="GO" id="GO:0005634">
    <property type="term" value="C:nucleus"/>
    <property type="evidence" value="ECO:0007669"/>
    <property type="project" value="UniProtKB-SubCell"/>
</dbReference>
<dbReference type="Proteomes" id="UP000287033">
    <property type="component" value="Unassembled WGS sequence"/>
</dbReference>
<keyword evidence="7" id="KW-0597">Phosphoprotein</keyword>
<dbReference type="AlphaFoldDB" id="A0A401S8A6"/>
<keyword evidence="19" id="KW-1185">Reference proteome</keyword>
<keyword evidence="9" id="KW-0832">Ubl conjugation</keyword>
<evidence type="ECO:0000313" key="19">
    <source>
        <dbReference type="Proteomes" id="UP000287033"/>
    </source>
</evidence>
<dbReference type="GO" id="GO:0005768">
    <property type="term" value="C:endosome"/>
    <property type="evidence" value="ECO:0007669"/>
    <property type="project" value="UniProtKB-SubCell"/>
</dbReference>
<evidence type="ECO:0000256" key="9">
    <source>
        <dbReference type="ARBA" id="ARBA00022843"/>
    </source>
</evidence>
<dbReference type="PANTHER" id="PTHR10265">
    <property type="entry name" value="CYCLIN-DEPENDENT KINASE INHIBITOR 1"/>
    <property type="match status" value="1"/>
</dbReference>
<dbReference type="STRING" id="137246.A0A401S8A6"/>
<sequence length="273" mass="30736">MFTEIDCFLGIQLHMFYGEIRVFISFPKYCIGGKETLSEELHDIVTSCNLAVLLSVRLRTICSERGYEGEKKMSNVRISNGSPSLERMAAQQGGHPKPSACRNLFGPVNHDELNRDLQKKQKEIREQDRRRWNYDFERDKPLDGNYKWEAVDCKDVPNFYWGSPREQVSSADCSVDVNGNHAIVCVGTLALGNSGDTHLTNSEQKDVVKETTEHFTDSKEQCCSPRKRAASVDGFPEAKRVNTATETDWSANSPNINALEKTPKKSISSGHQT</sequence>
<keyword evidence="11" id="KW-0539">Nucleus</keyword>
<organism evidence="18 19">
    <name type="scientific">Chiloscyllium punctatum</name>
    <name type="common">Brownbanded bambooshark</name>
    <name type="synonym">Hemiscyllium punctatum</name>
    <dbReference type="NCBI Taxonomy" id="137246"/>
    <lineage>
        <taxon>Eukaryota</taxon>
        <taxon>Metazoa</taxon>
        <taxon>Chordata</taxon>
        <taxon>Craniata</taxon>
        <taxon>Vertebrata</taxon>
        <taxon>Chondrichthyes</taxon>
        <taxon>Elasmobranchii</taxon>
        <taxon>Galeomorphii</taxon>
        <taxon>Galeoidea</taxon>
        <taxon>Orectolobiformes</taxon>
        <taxon>Hemiscylliidae</taxon>
        <taxon>Chiloscyllium</taxon>
    </lineage>
</organism>
<dbReference type="GO" id="GO:0000082">
    <property type="term" value="P:G1/S transition of mitotic cell cycle"/>
    <property type="evidence" value="ECO:0007669"/>
    <property type="project" value="TreeGrafter"/>
</dbReference>
<evidence type="ECO:0000256" key="5">
    <source>
        <dbReference type="ARBA" id="ARBA00014547"/>
    </source>
</evidence>
<comment type="function">
    <text evidence="15">Important regulator of cell cycle progression. Inhibits the kinase activity of CDK2 bound to cyclin A, but has little inhibitory activity on CDK2 bound to SPDYA. Involved in G1 arrest. Potent inhibitor of cyclin E- and cyclin A-CDK2 complexes. Forms a complex with cyclin type D-CDK4 complexes and is involved in the assembly, stability, and modulation of CCND1-CDK4 complex activation. Acts either as an inhibitor or an activator of cyclin type D-CDK4 complexes depending on its phosphorylation state and/or stoichometry.</text>
</comment>
<dbReference type="GO" id="GO:0004861">
    <property type="term" value="F:cyclin-dependent protein serine/threonine kinase inhibitor activity"/>
    <property type="evidence" value="ECO:0007669"/>
    <property type="project" value="InterPro"/>
</dbReference>
<protein>
    <recommendedName>
        <fullName evidence="5">Cyclin-dependent kinase inhibitor 1B</fullName>
    </recommendedName>
    <alternativeName>
        <fullName evidence="14">Cyclin-dependent kinase inhibitor p27</fullName>
    </alternativeName>
    <alternativeName>
        <fullName evidence="13">p27Kip1</fullName>
    </alternativeName>
</protein>
<reference evidence="18 19" key="1">
    <citation type="journal article" date="2018" name="Nat. Ecol. Evol.">
        <title>Shark genomes provide insights into elasmobranch evolution and the origin of vertebrates.</title>
        <authorList>
            <person name="Hara Y"/>
            <person name="Yamaguchi K"/>
            <person name="Onimaru K"/>
            <person name="Kadota M"/>
            <person name="Koyanagi M"/>
            <person name="Keeley SD"/>
            <person name="Tatsumi K"/>
            <person name="Tanaka K"/>
            <person name="Motone F"/>
            <person name="Kageyama Y"/>
            <person name="Nozu R"/>
            <person name="Adachi N"/>
            <person name="Nishimura O"/>
            <person name="Nakagawa R"/>
            <person name="Tanegashima C"/>
            <person name="Kiyatake I"/>
            <person name="Matsumoto R"/>
            <person name="Murakumo K"/>
            <person name="Nishida K"/>
            <person name="Terakita A"/>
            <person name="Kuratani S"/>
            <person name="Sato K"/>
            <person name="Hyodo S Kuraku.S."/>
        </authorList>
    </citation>
    <scope>NUCLEOTIDE SEQUENCE [LARGE SCALE GENOMIC DNA]</scope>
</reference>
<comment type="subcellular location">
    <subcellularLocation>
        <location evidence="3">Cytoplasm</location>
    </subcellularLocation>
    <subcellularLocation>
        <location evidence="2">Endosome</location>
    </subcellularLocation>
    <subcellularLocation>
        <location evidence="1">Nucleus</location>
    </subcellularLocation>
</comment>
<keyword evidence="6" id="KW-0963">Cytoplasm</keyword>
<keyword evidence="8" id="KW-0967">Endosome</keyword>
<evidence type="ECO:0000313" key="18">
    <source>
        <dbReference type="EMBL" id="GCC26634.1"/>
    </source>
</evidence>
<evidence type="ECO:0000256" key="16">
    <source>
        <dbReference type="SAM" id="MobiDB-lite"/>
    </source>
</evidence>
<evidence type="ECO:0000256" key="14">
    <source>
        <dbReference type="ARBA" id="ARBA00031925"/>
    </source>
</evidence>
<evidence type="ECO:0000256" key="6">
    <source>
        <dbReference type="ARBA" id="ARBA00022490"/>
    </source>
</evidence>
<dbReference type="InterPro" id="IPR044898">
    <property type="entry name" value="CDI_dom_sf"/>
</dbReference>
<evidence type="ECO:0000256" key="7">
    <source>
        <dbReference type="ARBA" id="ARBA00022553"/>
    </source>
</evidence>
<comment type="similarity">
    <text evidence="4">Belongs to the CDI family.</text>
</comment>
<dbReference type="GO" id="GO:0008285">
    <property type="term" value="P:negative regulation of cell population proliferation"/>
    <property type="evidence" value="ECO:0007669"/>
    <property type="project" value="TreeGrafter"/>
</dbReference>
<evidence type="ECO:0000256" key="11">
    <source>
        <dbReference type="ARBA" id="ARBA00023242"/>
    </source>
</evidence>
<dbReference type="PANTHER" id="PTHR10265:SF9">
    <property type="entry name" value="CYCLIN-DEPENDENT KINASE INHIBITOR 1B"/>
    <property type="match status" value="1"/>
</dbReference>
<evidence type="ECO:0000256" key="12">
    <source>
        <dbReference type="ARBA" id="ARBA00023306"/>
    </source>
</evidence>
<dbReference type="GO" id="GO:0051087">
    <property type="term" value="F:protein-folding chaperone binding"/>
    <property type="evidence" value="ECO:0007669"/>
    <property type="project" value="TreeGrafter"/>
</dbReference>
<dbReference type="Gene3D" id="4.10.365.10">
    <property type="entry name" value="p27"/>
    <property type="match status" value="1"/>
</dbReference>
<dbReference type="EMBL" id="BEZZ01000132">
    <property type="protein sequence ID" value="GCC26634.1"/>
    <property type="molecule type" value="Genomic_DNA"/>
</dbReference>
<feature type="region of interest" description="Disordered" evidence="16">
    <location>
        <begin position="234"/>
        <end position="273"/>
    </location>
</feature>
<evidence type="ECO:0000256" key="8">
    <source>
        <dbReference type="ARBA" id="ARBA00022753"/>
    </source>
</evidence>
<keyword evidence="10" id="KW-0649">Protein kinase inhibitor</keyword>
<dbReference type="OMA" id="THLRDQK"/>
<dbReference type="GO" id="GO:0045930">
    <property type="term" value="P:negative regulation of mitotic cell cycle"/>
    <property type="evidence" value="ECO:0007669"/>
    <property type="project" value="TreeGrafter"/>
</dbReference>
<feature type="domain" description="Cyclin-dependent kinase inhibitor" evidence="17">
    <location>
        <begin position="103"/>
        <end position="151"/>
    </location>
</feature>
<evidence type="ECO:0000256" key="1">
    <source>
        <dbReference type="ARBA" id="ARBA00004123"/>
    </source>
</evidence>
<evidence type="ECO:0000256" key="2">
    <source>
        <dbReference type="ARBA" id="ARBA00004177"/>
    </source>
</evidence>
<dbReference type="InterPro" id="IPR003175">
    <property type="entry name" value="CDI_dom"/>
</dbReference>
<evidence type="ECO:0000256" key="13">
    <source>
        <dbReference type="ARBA" id="ARBA00031903"/>
    </source>
</evidence>
<keyword evidence="12" id="KW-0131">Cell cycle</keyword>
<dbReference type="Pfam" id="PF02234">
    <property type="entry name" value="CDI"/>
    <property type="match status" value="1"/>
</dbReference>
<accession>A0A401S8A6</accession>
<evidence type="ECO:0000259" key="17">
    <source>
        <dbReference type="Pfam" id="PF02234"/>
    </source>
</evidence>
<gene>
    <name evidence="18" type="ORF">chiPu_0005052</name>
</gene>
<dbReference type="OrthoDB" id="6373236at2759"/>
<name>A0A401S8A6_CHIPU</name>